<dbReference type="AlphaFoldDB" id="A0A0L0FJB0"/>
<keyword evidence="2" id="KW-1185">Reference proteome</keyword>
<dbReference type="Proteomes" id="UP000054560">
    <property type="component" value="Unassembled WGS sequence"/>
</dbReference>
<dbReference type="EMBL" id="KQ243263">
    <property type="protein sequence ID" value="KNC76088.1"/>
    <property type="molecule type" value="Genomic_DNA"/>
</dbReference>
<evidence type="ECO:0000313" key="2">
    <source>
        <dbReference type="Proteomes" id="UP000054560"/>
    </source>
</evidence>
<reference evidence="1 2" key="1">
    <citation type="submission" date="2011-02" db="EMBL/GenBank/DDBJ databases">
        <title>The Genome Sequence of Sphaeroforma arctica JP610.</title>
        <authorList>
            <consortium name="The Broad Institute Genome Sequencing Platform"/>
            <person name="Russ C."/>
            <person name="Cuomo C."/>
            <person name="Young S.K."/>
            <person name="Zeng Q."/>
            <person name="Gargeya S."/>
            <person name="Alvarado L."/>
            <person name="Berlin A."/>
            <person name="Chapman S.B."/>
            <person name="Chen Z."/>
            <person name="Freedman E."/>
            <person name="Gellesch M."/>
            <person name="Goldberg J."/>
            <person name="Griggs A."/>
            <person name="Gujja S."/>
            <person name="Heilman E."/>
            <person name="Heiman D."/>
            <person name="Howarth C."/>
            <person name="Mehta T."/>
            <person name="Neiman D."/>
            <person name="Pearson M."/>
            <person name="Roberts A."/>
            <person name="Saif S."/>
            <person name="Shea T."/>
            <person name="Shenoy N."/>
            <person name="Sisk P."/>
            <person name="Stolte C."/>
            <person name="Sykes S."/>
            <person name="White J."/>
            <person name="Yandava C."/>
            <person name="Burger G."/>
            <person name="Gray M.W."/>
            <person name="Holland P.W.H."/>
            <person name="King N."/>
            <person name="Lang F.B.F."/>
            <person name="Roger A.J."/>
            <person name="Ruiz-Trillo I."/>
            <person name="Haas B."/>
            <person name="Nusbaum C."/>
            <person name="Birren B."/>
        </authorList>
    </citation>
    <scope>NUCLEOTIDE SEQUENCE [LARGE SCALE GENOMIC DNA]</scope>
    <source>
        <strain evidence="1 2">JP610</strain>
    </source>
</reference>
<accession>A0A0L0FJB0</accession>
<evidence type="ECO:0000313" key="1">
    <source>
        <dbReference type="EMBL" id="KNC76088.1"/>
    </source>
</evidence>
<organism evidence="1 2">
    <name type="scientific">Sphaeroforma arctica JP610</name>
    <dbReference type="NCBI Taxonomy" id="667725"/>
    <lineage>
        <taxon>Eukaryota</taxon>
        <taxon>Ichthyosporea</taxon>
        <taxon>Ichthyophonida</taxon>
        <taxon>Sphaeroforma</taxon>
    </lineage>
</organism>
<protein>
    <submittedName>
        <fullName evidence="1">Uncharacterized protein</fullName>
    </submittedName>
</protein>
<dbReference type="GeneID" id="25911902"/>
<dbReference type="RefSeq" id="XP_014149990.1">
    <property type="nucleotide sequence ID" value="XM_014294515.1"/>
</dbReference>
<gene>
    <name evidence="1" type="ORF">SARC_11398</name>
</gene>
<name>A0A0L0FJB0_9EUKA</name>
<proteinExistence type="predicted"/>
<sequence length="134" mass="15767">MFMYYTDRHNVRRSVPCTLPHRYRAKLLSHIKCHTAHTRAYGVVFMHNLRQPCNYTAETGTLQHTCVVHNVRDTHNPHSMSMLMDPAYRAQRLAETYLAQNNRWDGHSQVTRTFDRVDVAEKQEAQRQGWGREG</sequence>